<dbReference type="Gene3D" id="3.40.50.720">
    <property type="entry name" value="NAD(P)-binding Rossmann-like Domain"/>
    <property type="match status" value="1"/>
</dbReference>
<dbReference type="InterPro" id="IPR013708">
    <property type="entry name" value="Shikimate_DH-bd_N"/>
</dbReference>
<dbReference type="RefSeq" id="WP_264849596.1">
    <property type="nucleotide sequence ID" value="NZ_BRXR01000001.1"/>
</dbReference>
<feature type="binding site" evidence="8">
    <location>
        <begin position="126"/>
        <end position="130"/>
    </location>
    <ligand>
        <name>NADP(+)</name>
        <dbReference type="ChEBI" id="CHEBI:58349"/>
    </ligand>
</feature>
<evidence type="ECO:0000313" key="11">
    <source>
        <dbReference type="EMBL" id="GLC30334.1"/>
    </source>
</evidence>
<keyword evidence="6 8" id="KW-0057">Aromatic amino acid biosynthesis</keyword>
<keyword evidence="5 8" id="KW-0560">Oxidoreductase</keyword>
<evidence type="ECO:0000256" key="1">
    <source>
        <dbReference type="ARBA" id="ARBA00004871"/>
    </source>
</evidence>
<evidence type="ECO:0000256" key="7">
    <source>
        <dbReference type="ARBA" id="ARBA00049442"/>
    </source>
</evidence>
<dbReference type="Gene3D" id="3.40.50.10860">
    <property type="entry name" value="Leucine Dehydrogenase, chain A, domain 1"/>
    <property type="match status" value="1"/>
</dbReference>
<dbReference type="SUPFAM" id="SSF51735">
    <property type="entry name" value="NAD(P)-binding Rossmann-fold domains"/>
    <property type="match status" value="1"/>
</dbReference>
<dbReference type="InterPro" id="IPR046346">
    <property type="entry name" value="Aminoacid_DH-like_N_sf"/>
</dbReference>
<feature type="domain" description="Quinate/shikimate 5-dehydrogenase/glutamyl-tRNA reductase" evidence="9">
    <location>
        <begin position="114"/>
        <end position="186"/>
    </location>
</feature>
<comment type="function">
    <text evidence="8">Involved in the biosynthesis of the chorismate, which leads to the biosynthesis of aromatic amino acids. Catalyzes the reversible NADPH linked reduction of 3-dehydroshikimate (DHSA) to yield shikimate (SA).</text>
</comment>
<comment type="caution">
    <text evidence="8">Lacks conserved residue(s) required for the propagation of feature annotation.</text>
</comment>
<dbReference type="HAMAP" id="MF_00222">
    <property type="entry name" value="Shikimate_DH_AroE"/>
    <property type="match status" value="1"/>
</dbReference>
<feature type="binding site" evidence="8">
    <location>
        <position position="62"/>
    </location>
    <ligand>
        <name>shikimate</name>
        <dbReference type="ChEBI" id="CHEBI:36208"/>
    </ligand>
</feature>
<feature type="binding site" evidence="8">
    <location>
        <begin position="15"/>
        <end position="17"/>
    </location>
    <ligand>
        <name>shikimate</name>
        <dbReference type="ChEBI" id="CHEBI:36208"/>
    </ligand>
</feature>
<comment type="catalytic activity">
    <reaction evidence="7 8">
        <text>shikimate + NADP(+) = 3-dehydroshikimate + NADPH + H(+)</text>
        <dbReference type="Rhea" id="RHEA:17737"/>
        <dbReference type="ChEBI" id="CHEBI:15378"/>
        <dbReference type="ChEBI" id="CHEBI:16630"/>
        <dbReference type="ChEBI" id="CHEBI:36208"/>
        <dbReference type="ChEBI" id="CHEBI:57783"/>
        <dbReference type="ChEBI" id="CHEBI:58349"/>
        <dbReference type="EC" id="1.1.1.25"/>
    </reaction>
</comment>
<feature type="domain" description="Shikimate dehydrogenase substrate binding N-terminal" evidence="10">
    <location>
        <begin position="7"/>
        <end position="89"/>
    </location>
</feature>
<evidence type="ECO:0000259" key="9">
    <source>
        <dbReference type="Pfam" id="PF01488"/>
    </source>
</evidence>
<dbReference type="InterPro" id="IPR006151">
    <property type="entry name" value="Shikm_DH/Glu-tRNA_Rdtase"/>
</dbReference>
<evidence type="ECO:0000259" key="10">
    <source>
        <dbReference type="Pfam" id="PF08501"/>
    </source>
</evidence>
<feature type="active site" description="Proton acceptor" evidence="8">
    <location>
        <position position="66"/>
    </location>
</feature>
<dbReference type="NCBIfam" id="TIGR00507">
    <property type="entry name" value="aroE"/>
    <property type="match status" value="1"/>
</dbReference>
<evidence type="ECO:0000313" key="12">
    <source>
        <dbReference type="Proteomes" id="UP001208567"/>
    </source>
</evidence>
<evidence type="ECO:0000256" key="6">
    <source>
        <dbReference type="ARBA" id="ARBA00023141"/>
    </source>
</evidence>
<dbReference type="CDD" id="cd01065">
    <property type="entry name" value="NAD_bind_Shikimate_DH"/>
    <property type="match status" value="1"/>
</dbReference>
<evidence type="ECO:0000256" key="2">
    <source>
        <dbReference type="ARBA" id="ARBA00012962"/>
    </source>
</evidence>
<keyword evidence="4 8" id="KW-0521">NADP</keyword>
<dbReference type="Pfam" id="PF01488">
    <property type="entry name" value="Shikimate_DH"/>
    <property type="match status" value="1"/>
</dbReference>
<comment type="similarity">
    <text evidence="8">Belongs to the shikimate dehydrogenase family.</text>
</comment>
<keyword evidence="3 8" id="KW-0028">Amino-acid biosynthesis</keyword>
<feature type="binding site" evidence="8">
    <location>
        <position position="87"/>
    </location>
    <ligand>
        <name>shikimate</name>
        <dbReference type="ChEBI" id="CHEBI:36208"/>
    </ligand>
</feature>
<proteinExistence type="inferred from homology"/>
<comment type="subunit">
    <text evidence="8">Homodimer.</text>
</comment>
<feature type="binding site" evidence="8">
    <location>
        <position position="236"/>
    </location>
    <ligand>
        <name>NADP(+)</name>
        <dbReference type="ChEBI" id="CHEBI:58349"/>
    </ligand>
</feature>
<feature type="binding site" evidence="8">
    <location>
        <position position="102"/>
    </location>
    <ligand>
        <name>shikimate</name>
        <dbReference type="ChEBI" id="CHEBI:36208"/>
    </ligand>
</feature>
<evidence type="ECO:0000256" key="4">
    <source>
        <dbReference type="ARBA" id="ARBA00022857"/>
    </source>
</evidence>
<dbReference type="InterPro" id="IPR022893">
    <property type="entry name" value="Shikimate_DH_fam"/>
</dbReference>
<protein>
    <recommendedName>
        <fullName evidence="2 8">Shikimate dehydrogenase (NADP(+))</fullName>
        <shortName evidence="8">SDH</shortName>
        <ecNumber evidence="2 8">1.1.1.25</ecNumber>
    </recommendedName>
</protein>
<organism evidence="11 12">
    <name type="scientific">Clostridium omnivorum</name>
    <dbReference type="NCBI Taxonomy" id="1604902"/>
    <lineage>
        <taxon>Bacteria</taxon>
        <taxon>Bacillati</taxon>
        <taxon>Bacillota</taxon>
        <taxon>Clostridia</taxon>
        <taxon>Eubacteriales</taxon>
        <taxon>Clostridiaceae</taxon>
        <taxon>Clostridium</taxon>
    </lineage>
</organism>
<comment type="caution">
    <text evidence="11">The sequence shown here is derived from an EMBL/GenBank/DDBJ whole genome shotgun (WGS) entry which is preliminary data.</text>
</comment>
<dbReference type="SUPFAM" id="SSF53223">
    <property type="entry name" value="Aminoacid dehydrogenase-like, N-terminal domain"/>
    <property type="match status" value="1"/>
</dbReference>
<gene>
    <name evidence="8" type="primary">aroE</name>
    <name evidence="11" type="ORF">bsdE14_17440</name>
</gene>
<keyword evidence="12" id="KW-1185">Reference proteome</keyword>
<dbReference type="Proteomes" id="UP001208567">
    <property type="component" value="Unassembled WGS sequence"/>
</dbReference>
<accession>A0ABQ5N544</accession>
<dbReference type="PANTHER" id="PTHR21089">
    <property type="entry name" value="SHIKIMATE DEHYDROGENASE"/>
    <property type="match status" value="1"/>
</dbReference>
<evidence type="ECO:0000256" key="8">
    <source>
        <dbReference type="HAMAP-Rule" id="MF_00222"/>
    </source>
</evidence>
<evidence type="ECO:0000256" key="5">
    <source>
        <dbReference type="ARBA" id="ARBA00023002"/>
    </source>
</evidence>
<dbReference type="InterPro" id="IPR036291">
    <property type="entry name" value="NAD(P)-bd_dom_sf"/>
</dbReference>
<feature type="binding site" evidence="8">
    <location>
        <position position="213"/>
    </location>
    <ligand>
        <name>NADP(+)</name>
        <dbReference type="ChEBI" id="CHEBI:58349"/>
    </ligand>
</feature>
<dbReference type="PANTHER" id="PTHR21089:SF1">
    <property type="entry name" value="BIFUNCTIONAL 3-DEHYDROQUINATE DEHYDRATASE_SHIKIMATE DEHYDROGENASE, CHLOROPLASTIC"/>
    <property type="match status" value="1"/>
</dbReference>
<sequence>MKQLYGLLGESLKHSISPEIHSLIFKEMNIDGYYHLFEVQRDNLKDAVYGLKALGAKGANVTIPYKIPAMEYVDELSPEAEKIGSINTICFEDNKTKGYNTDYYGFGMLLNKNQVKISNKKAVILGSGGAAKSVLQYLVDKGIGEITIVSRDKDALKANASFKDFKLMCYSELMQLKEEDIIINSTPCGMYPNVDNSPISRDIVNNFSVAVDLIYNPCETVFLKFARESNLTYMNGLYMLVGQAVCAEEIWNGIKISEKIIDKIYNQLK</sequence>
<dbReference type="Pfam" id="PF08501">
    <property type="entry name" value="Shikimate_dh_N"/>
    <property type="match status" value="1"/>
</dbReference>
<dbReference type="InterPro" id="IPR011342">
    <property type="entry name" value="Shikimate_DH"/>
</dbReference>
<reference evidence="11 12" key="1">
    <citation type="journal article" date="2024" name="Int. J. Syst. Evol. Microbiol.">
        <title>Clostridium omnivorum sp. nov., isolated from anoxic soil under the treatment of reductive soil disinfestation.</title>
        <authorList>
            <person name="Ueki A."/>
            <person name="Tonouchi A."/>
            <person name="Kaku N."/>
            <person name="Honma S."/>
            <person name="Ueki K."/>
        </authorList>
    </citation>
    <scope>NUCLEOTIDE SEQUENCE [LARGE SCALE GENOMIC DNA]</scope>
    <source>
        <strain evidence="11 12">E14</strain>
    </source>
</reference>
<dbReference type="EMBL" id="BRXR01000001">
    <property type="protein sequence ID" value="GLC30334.1"/>
    <property type="molecule type" value="Genomic_DNA"/>
</dbReference>
<comment type="pathway">
    <text evidence="1 8">Metabolic intermediate biosynthesis; chorismate biosynthesis; chorismate from D-erythrose 4-phosphate and phosphoenolpyruvate: step 4/7.</text>
</comment>
<feature type="binding site" evidence="8">
    <location>
        <position position="243"/>
    </location>
    <ligand>
        <name>shikimate</name>
        <dbReference type="ChEBI" id="CHEBI:36208"/>
    </ligand>
</feature>
<feature type="binding site" evidence="8">
    <location>
        <position position="215"/>
    </location>
    <ligand>
        <name>shikimate</name>
        <dbReference type="ChEBI" id="CHEBI:36208"/>
    </ligand>
</feature>
<evidence type="ECO:0000256" key="3">
    <source>
        <dbReference type="ARBA" id="ARBA00022605"/>
    </source>
</evidence>
<name>A0ABQ5N544_9CLOT</name>
<dbReference type="EC" id="1.1.1.25" evidence="2 8"/>